<feature type="repeat" description="TPR" evidence="1">
    <location>
        <begin position="486"/>
        <end position="519"/>
    </location>
</feature>
<reference evidence="5" key="1">
    <citation type="submission" date="2020-04" db="EMBL/GenBank/DDBJ databases">
        <title>Nitratireductor sp. nov. isolated from mangrove soil.</title>
        <authorList>
            <person name="Ye Y."/>
        </authorList>
    </citation>
    <scope>NUCLEOTIDE SEQUENCE</scope>
    <source>
        <strain evidence="5">SY7</strain>
    </source>
</reference>
<dbReference type="InterPro" id="IPR011990">
    <property type="entry name" value="TPR-like_helical_dom_sf"/>
</dbReference>
<sequence>MHRSILSGMSAASLTALLVLGPVGPAAADNERHVRIGSLSGAFLAARVAEVDNDLDGAIEYYRRALSFDRDNEGLQQSLLLALISRGDFDESLQYAEKLKTVPQVERFSRVALAIDAFRKKDYSAAENYLKLALESDLDRLITGLMTGWALHGAGETADGLAHIRALEGPDWFSIFTSFHEGLIAESAGMVDDAFEAYGRTAANGVAGGAAPDTYLRALEAYARLLVRQGRNDEALAELDRADAFSAGRPAITALRRDIETGADIGPMVATVEDGAAEVLLDLGSALNRGGGEAFVRLYLQLALALKPDFDAALLQLGQVAEQQENSAEAISFYEKVKDSSPLSRIAGLQLGLNLADLDRHDEAKTHLRELLAEDPDDMRAYLALGGVLASKEEYAEAAQLYDDAVERIAEPERGDWNIFYQRGIAYERLKEWPKAEPNFRKALELYPDQPQVLNYLGYSWVDMNMNLEEGLDLIRRAVSRRPNDGYIVDSLGWAYYRLGRFEEAVTELERAVQLKPDDPILNDHLGDAYWRVGRRLEATFQWAHARDMKPDADVLVEVERKLAEGLPPVEERKAEIPPIVLPEPEKRSEDVTPAVADAPAEPQPASHVVRPGQSLWSIANERLGSGERYIEILDLNPRLRGNPGNIQPGQELILPAN</sequence>
<dbReference type="InterPro" id="IPR019734">
    <property type="entry name" value="TPR_rpt"/>
</dbReference>
<keyword evidence="3" id="KW-0732">Signal</keyword>
<feature type="repeat" description="TPR" evidence="1">
    <location>
        <begin position="417"/>
        <end position="450"/>
    </location>
</feature>
<accession>A0A5B8KXM7</accession>
<evidence type="ECO:0000256" key="3">
    <source>
        <dbReference type="SAM" id="SignalP"/>
    </source>
</evidence>
<dbReference type="OrthoDB" id="9766710at2"/>
<organism evidence="5 6">
    <name type="scientific">Nitratireductor mangrovi</name>
    <dbReference type="NCBI Taxonomy" id="2599600"/>
    <lineage>
        <taxon>Bacteria</taxon>
        <taxon>Pseudomonadati</taxon>
        <taxon>Pseudomonadota</taxon>
        <taxon>Alphaproteobacteria</taxon>
        <taxon>Hyphomicrobiales</taxon>
        <taxon>Phyllobacteriaceae</taxon>
        <taxon>Nitratireductor</taxon>
    </lineage>
</organism>
<dbReference type="PANTHER" id="PTHR12558">
    <property type="entry name" value="CELL DIVISION CYCLE 16,23,27"/>
    <property type="match status" value="1"/>
</dbReference>
<dbReference type="SMART" id="SM00028">
    <property type="entry name" value="TPR"/>
    <property type="match status" value="8"/>
</dbReference>
<dbReference type="Pfam" id="PF01476">
    <property type="entry name" value="LysM"/>
    <property type="match status" value="1"/>
</dbReference>
<feature type="signal peptide" evidence="3">
    <location>
        <begin position="1"/>
        <end position="28"/>
    </location>
</feature>
<dbReference type="CDD" id="cd00118">
    <property type="entry name" value="LysM"/>
    <property type="match status" value="1"/>
</dbReference>
<dbReference type="AlphaFoldDB" id="A0A5B8KXM7"/>
<dbReference type="Pfam" id="PF13414">
    <property type="entry name" value="TPR_11"/>
    <property type="match status" value="1"/>
</dbReference>
<dbReference type="Gene3D" id="3.10.350.10">
    <property type="entry name" value="LysM domain"/>
    <property type="match status" value="1"/>
</dbReference>
<dbReference type="SUPFAM" id="SSF48452">
    <property type="entry name" value="TPR-like"/>
    <property type="match status" value="2"/>
</dbReference>
<protein>
    <submittedName>
        <fullName evidence="5">Tetratricopeptide repeat protein</fullName>
    </submittedName>
</protein>
<keyword evidence="6" id="KW-1185">Reference proteome</keyword>
<evidence type="ECO:0000259" key="4">
    <source>
        <dbReference type="PROSITE" id="PS51782"/>
    </source>
</evidence>
<evidence type="ECO:0000256" key="1">
    <source>
        <dbReference type="PROSITE-ProRule" id="PRU00339"/>
    </source>
</evidence>
<gene>
    <name evidence="5" type="ORF">FQ775_08770</name>
</gene>
<dbReference type="KEGG" id="niy:FQ775_08770"/>
<evidence type="ECO:0000313" key="5">
    <source>
        <dbReference type="EMBL" id="QDZ00464.1"/>
    </source>
</evidence>
<dbReference type="PROSITE" id="PS50005">
    <property type="entry name" value="TPR"/>
    <property type="match status" value="2"/>
</dbReference>
<dbReference type="PROSITE" id="PS50293">
    <property type="entry name" value="TPR_REGION"/>
    <property type="match status" value="1"/>
</dbReference>
<proteinExistence type="predicted"/>
<feature type="domain" description="LysM" evidence="4">
    <location>
        <begin position="606"/>
        <end position="655"/>
    </location>
</feature>
<name>A0A5B8KXM7_9HYPH</name>
<dbReference type="RefSeq" id="WP_146299112.1">
    <property type="nucleotide sequence ID" value="NZ_CP042301.2"/>
</dbReference>
<dbReference type="InterPro" id="IPR018392">
    <property type="entry name" value="LysM"/>
</dbReference>
<dbReference type="Pfam" id="PF13432">
    <property type="entry name" value="TPR_16"/>
    <property type="match status" value="2"/>
</dbReference>
<keyword evidence="1" id="KW-0802">TPR repeat</keyword>
<evidence type="ECO:0000313" key="6">
    <source>
        <dbReference type="Proteomes" id="UP000321389"/>
    </source>
</evidence>
<dbReference type="InterPro" id="IPR036779">
    <property type="entry name" value="LysM_dom_sf"/>
</dbReference>
<dbReference type="Proteomes" id="UP000321389">
    <property type="component" value="Chromosome"/>
</dbReference>
<dbReference type="PANTHER" id="PTHR12558:SF13">
    <property type="entry name" value="CELL DIVISION CYCLE PROTEIN 27 HOMOLOG"/>
    <property type="match status" value="1"/>
</dbReference>
<dbReference type="PROSITE" id="PS51782">
    <property type="entry name" value="LYSM"/>
    <property type="match status" value="1"/>
</dbReference>
<evidence type="ECO:0000256" key="2">
    <source>
        <dbReference type="SAM" id="MobiDB-lite"/>
    </source>
</evidence>
<dbReference type="Pfam" id="PF00515">
    <property type="entry name" value="TPR_1"/>
    <property type="match status" value="1"/>
</dbReference>
<dbReference type="Gene3D" id="1.25.40.10">
    <property type="entry name" value="Tetratricopeptide repeat domain"/>
    <property type="match status" value="2"/>
</dbReference>
<dbReference type="EMBL" id="CP042301">
    <property type="protein sequence ID" value="QDZ00464.1"/>
    <property type="molecule type" value="Genomic_DNA"/>
</dbReference>
<feature type="chain" id="PRO_5023000580" evidence="3">
    <location>
        <begin position="29"/>
        <end position="658"/>
    </location>
</feature>
<feature type="region of interest" description="Disordered" evidence="2">
    <location>
        <begin position="585"/>
        <end position="609"/>
    </location>
</feature>
<dbReference type="SMART" id="SM00257">
    <property type="entry name" value="LysM"/>
    <property type="match status" value="1"/>
</dbReference>